<name>A0A2I0HEV3_PUNGR</name>
<gene>
    <name evidence="1" type="ORF">CRG98_049394</name>
</gene>
<feature type="non-terminal residue" evidence="1">
    <location>
        <position position="36"/>
    </location>
</feature>
<organism evidence="1 2">
    <name type="scientific">Punica granatum</name>
    <name type="common">Pomegranate</name>
    <dbReference type="NCBI Taxonomy" id="22663"/>
    <lineage>
        <taxon>Eukaryota</taxon>
        <taxon>Viridiplantae</taxon>
        <taxon>Streptophyta</taxon>
        <taxon>Embryophyta</taxon>
        <taxon>Tracheophyta</taxon>
        <taxon>Spermatophyta</taxon>
        <taxon>Magnoliopsida</taxon>
        <taxon>eudicotyledons</taxon>
        <taxon>Gunneridae</taxon>
        <taxon>Pentapetalae</taxon>
        <taxon>rosids</taxon>
        <taxon>malvids</taxon>
        <taxon>Myrtales</taxon>
        <taxon>Lythraceae</taxon>
        <taxon>Punica</taxon>
    </lineage>
</organism>
<dbReference type="EMBL" id="PGOL01039199">
    <property type="protein sequence ID" value="PKI18332.1"/>
    <property type="molecule type" value="Genomic_DNA"/>
</dbReference>
<evidence type="ECO:0000313" key="2">
    <source>
        <dbReference type="Proteomes" id="UP000233551"/>
    </source>
</evidence>
<accession>A0A2I0HEV3</accession>
<comment type="caution">
    <text evidence="1">The sequence shown here is derived from an EMBL/GenBank/DDBJ whole genome shotgun (WGS) entry which is preliminary data.</text>
</comment>
<keyword evidence="2" id="KW-1185">Reference proteome</keyword>
<protein>
    <submittedName>
        <fullName evidence="1">Uncharacterized protein</fullName>
    </submittedName>
</protein>
<proteinExistence type="predicted"/>
<dbReference type="AlphaFoldDB" id="A0A2I0HEV3"/>
<evidence type="ECO:0000313" key="1">
    <source>
        <dbReference type="EMBL" id="PKI18332.1"/>
    </source>
</evidence>
<dbReference type="Proteomes" id="UP000233551">
    <property type="component" value="Unassembled WGS sequence"/>
</dbReference>
<sequence>MAGESISKSSIRSMPRVNKFDTFDFEAGRNSLGHNE</sequence>
<reference evidence="1 2" key="1">
    <citation type="submission" date="2017-11" db="EMBL/GenBank/DDBJ databases">
        <title>De-novo sequencing of pomegranate (Punica granatum L.) genome.</title>
        <authorList>
            <person name="Akparov Z."/>
            <person name="Amiraslanov A."/>
            <person name="Hajiyeva S."/>
            <person name="Abbasov M."/>
            <person name="Kaur K."/>
            <person name="Hamwieh A."/>
            <person name="Solovyev V."/>
            <person name="Salamov A."/>
            <person name="Braich B."/>
            <person name="Kosarev P."/>
            <person name="Mahmoud A."/>
            <person name="Hajiyev E."/>
            <person name="Babayeva S."/>
            <person name="Izzatullayeva V."/>
            <person name="Mammadov A."/>
            <person name="Mammadov A."/>
            <person name="Sharifova S."/>
            <person name="Ojaghi J."/>
            <person name="Eynullazada K."/>
            <person name="Bayramov B."/>
            <person name="Abdulazimova A."/>
            <person name="Shahmuradov I."/>
        </authorList>
    </citation>
    <scope>NUCLEOTIDE SEQUENCE [LARGE SCALE GENOMIC DNA]</scope>
    <source>
        <strain evidence="2">cv. AG2017</strain>
        <tissue evidence="1">Leaf</tissue>
    </source>
</reference>